<reference evidence="1 2" key="1">
    <citation type="submission" date="2018-04" db="EMBL/GenBank/DDBJ databases">
        <title>Pedobacter chongqingensis sp. nov., isolated from a rottenly hemp rope.</title>
        <authorList>
            <person name="Cai Y."/>
        </authorList>
    </citation>
    <scope>NUCLEOTIDE SEQUENCE [LARGE SCALE GENOMIC DNA]</scope>
    <source>
        <strain evidence="1 2">FJ4-8</strain>
    </source>
</reference>
<proteinExistence type="predicted"/>
<dbReference type="OrthoDB" id="9808753at2"/>
<dbReference type="EMBL" id="QEAS01000043">
    <property type="protein sequence ID" value="PWG77995.1"/>
    <property type="molecule type" value="Genomic_DNA"/>
</dbReference>
<keyword evidence="2" id="KW-1185">Reference proteome</keyword>
<accession>A0A2U2P9H9</accession>
<protein>
    <recommendedName>
        <fullName evidence="3">Peptidase S74 domain-containing protein</fullName>
    </recommendedName>
</protein>
<evidence type="ECO:0008006" key="3">
    <source>
        <dbReference type="Google" id="ProtNLM"/>
    </source>
</evidence>
<evidence type="ECO:0000313" key="2">
    <source>
        <dbReference type="Proteomes" id="UP000245647"/>
    </source>
</evidence>
<dbReference type="Proteomes" id="UP000245647">
    <property type="component" value="Unassembled WGS sequence"/>
</dbReference>
<gene>
    <name evidence="1" type="ORF">DDR33_24590</name>
</gene>
<sequence length="403" mass="42844">MLFGQLVNGQTLEQVTQNGNTTSKSITALSYTANAESIFGNGTLTNIGPLNGLRINGNVADWGQNGITFQSGGGGGAALAFFRDGSYGTGLDFYTNSTNNGITGGTAHRMRISASGNIGMGVFDPSAKLHVDAGLDQPLFRLGAPNSAGNIRVPLGAAIGGYDIEFYTWRDVAPNQIGAKIRAERINNYLDNNALVQSMDLAFQTSDGSSQENLSEKLRIKSNGNVGIGTANPTYKLNVDPHGNGGILIGNPNWATGGFTSLSLNITSETNGHANIQAIKSSGSQYGYLCLNPEGGNVGIGTVNPTAKLTVAGNIHSREVKVSVDAGADYVFEDSYELRSLKDLDSYIKKNKHLPEVASAGEMEKEGINLSEMNIKLLKKIEELTLHIIKQDKRIEQLESKVK</sequence>
<dbReference type="AlphaFoldDB" id="A0A2U2P9H9"/>
<evidence type="ECO:0000313" key="1">
    <source>
        <dbReference type="EMBL" id="PWG77995.1"/>
    </source>
</evidence>
<comment type="caution">
    <text evidence="1">The sequence shown here is derived from an EMBL/GenBank/DDBJ whole genome shotgun (WGS) entry which is preliminary data.</text>
</comment>
<organism evidence="1 2">
    <name type="scientific">Pararcticibacter amylolyticus</name>
    <dbReference type="NCBI Taxonomy" id="2173175"/>
    <lineage>
        <taxon>Bacteria</taxon>
        <taxon>Pseudomonadati</taxon>
        <taxon>Bacteroidota</taxon>
        <taxon>Sphingobacteriia</taxon>
        <taxon>Sphingobacteriales</taxon>
        <taxon>Sphingobacteriaceae</taxon>
        <taxon>Pararcticibacter</taxon>
    </lineage>
</organism>
<name>A0A2U2P9H9_9SPHI</name>